<evidence type="ECO:0000259" key="1">
    <source>
        <dbReference type="Pfam" id="PF13546"/>
    </source>
</evidence>
<dbReference type="Proteomes" id="UP000199569">
    <property type="component" value="Unassembled WGS sequence"/>
</dbReference>
<proteinExistence type="predicted"/>
<dbReference type="EMBL" id="FMVJ01000009">
    <property type="protein sequence ID" value="SCY98759.1"/>
    <property type="molecule type" value="Genomic_DNA"/>
</dbReference>
<dbReference type="PANTHER" id="PTHR33627">
    <property type="entry name" value="TRANSPOSASE"/>
    <property type="match status" value="1"/>
</dbReference>
<dbReference type="STRING" id="549386.SAMN02927923_03247"/>
<organism evidence="2 3">
    <name type="scientific">Microvirga guangxiensis</name>
    <dbReference type="NCBI Taxonomy" id="549386"/>
    <lineage>
        <taxon>Bacteria</taxon>
        <taxon>Pseudomonadati</taxon>
        <taxon>Pseudomonadota</taxon>
        <taxon>Alphaproteobacteria</taxon>
        <taxon>Hyphomicrobiales</taxon>
        <taxon>Methylobacteriaceae</taxon>
        <taxon>Microvirga</taxon>
    </lineage>
</organism>
<sequence>MTGVAIEQMLELWCVELRQVKAHLKSLFAHPSIAASAAAFLDGLLGPERRKTGWMRAEAAGDPGPWRQQAVLGRSHWDADALRDMVRDYALETLASPGAVLVLDETGFLKQGQHSCGVARQYTGSAGKITSCQIDVFAAYVSDTGCTFIDRQLYLPKDWTNDTIRRQAAHVPASLRFVTKTEIAAQMIARALAAGVPFDWVAADTIYGVRAVEMQLRRAGKGYVLGVHATDQFSSWIGKPDVAGTAEQIAQELAPGAWKRLSAGDGTKGARLYDWAYIELADLEAEEYSDDLTGLWTRGLLIRRNLSDGDLAFFSTWCPAGTSIEELVRVEGQRWAIEDAFETAKTELGLTHNETRSCHGWHRHVSLVMLAFAMMAVVRQRANTLTSPQKRSDEARLQRWCDGLSRKSAAWPHASSNAGSSLPL</sequence>
<dbReference type="InterPro" id="IPR038721">
    <property type="entry name" value="IS701-like_DDE_dom"/>
</dbReference>
<dbReference type="SUPFAM" id="SSF53098">
    <property type="entry name" value="Ribonuclease H-like"/>
    <property type="match status" value="1"/>
</dbReference>
<keyword evidence="3" id="KW-1185">Reference proteome</keyword>
<dbReference type="PANTHER" id="PTHR33627:SF1">
    <property type="entry name" value="TRANSPOSASE"/>
    <property type="match status" value="1"/>
</dbReference>
<evidence type="ECO:0000313" key="3">
    <source>
        <dbReference type="Proteomes" id="UP000199569"/>
    </source>
</evidence>
<dbReference type="RefSeq" id="WP_425286961.1">
    <property type="nucleotide sequence ID" value="NZ_FMVJ01000009.1"/>
</dbReference>
<dbReference type="NCBIfam" id="NF033540">
    <property type="entry name" value="transpos_IS701"/>
    <property type="match status" value="1"/>
</dbReference>
<name>A0A1G5KFL7_9HYPH</name>
<dbReference type="AlphaFoldDB" id="A0A1G5KFL7"/>
<feature type="domain" description="Transposase IS701-like DDE" evidence="1">
    <location>
        <begin position="33"/>
        <end position="231"/>
    </location>
</feature>
<dbReference type="Pfam" id="PF13546">
    <property type="entry name" value="DDE_5"/>
    <property type="match status" value="1"/>
</dbReference>
<gene>
    <name evidence="2" type="ORF">SAMN02927923_03247</name>
</gene>
<dbReference type="InterPro" id="IPR039365">
    <property type="entry name" value="IS701-like"/>
</dbReference>
<protein>
    <submittedName>
        <fullName evidence="2">SRSO17 transposase</fullName>
    </submittedName>
</protein>
<accession>A0A1G5KFL7</accession>
<evidence type="ECO:0000313" key="2">
    <source>
        <dbReference type="EMBL" id="SCY98759.1"/>
    </source>
</evidence>
<reference evidence="2 3" key="1">
    <citation type="submission" date="2016-10" db="EMBL/GenBank/DDBJ databases">
        <authorList>
            <person name="de Groot N.N."/>
        </authorList>
    </citation>
    <scope>NUCLEOTIDE SEQUENCE [LARGE SCALE GENOMIC DNA]</scope>
    <source>
        <strain evidence="2 3">CGMCC 1.7666</strain>
    </source>
</reference>
<dbReference type="InterPro" id="IPR012337">
    <property type="entry name" value="RNaseH-like_sf"/>
</dbReference>